<feature type="transmembrane region" description="Helical" evidence="1">
    <location>
        <begin position="523"/>
        <end position="544"/>
    </location>
</feature>
<dbReference type="Pfam" id="PF16949">
    <property type="entry name" value="ABC_tran_2"/>
    <property type="match status" value="1"/>
</dbReference>
<keyword evidence="1" id="KW-0812">Transmembrane</keyword>
<feature type="transmembrane region" description="Helical" evidence="1">
    <location>
        <begin position="153"/>
        <end position="186"/>
    </location>
</feature>
<dbReference type="RefSeq" id="WP_109605532.1">
    <property type="nucleotide sequence ID" value="NZ_QGGI01000015.1"/>
</dbReference>
<keyword evidence="1" id="KW-1133">Transmembrane helix</keyword>
<feature type="transmembrane region" description="Helical" evidence="1">
    <location>
        <begin position="127"/>
        <end position="147"/>
    </location>
</feature>
<feature type="transmembrane region" description="Helical" evidence="1">
    <location>
        <begin position="426"/>
        <end position="446"/>
    </location>
</feature>
<keyword evidence="3" id="KW-1185">Reference proteome</keyword>
<evidence type="ECO:0000256" key="1">
    <source>
        <dbReference type="SAM" id="Phobius"/>
    </source>
</evidence>
<dbReference type="AlphaFoldDB" id="A0AA45C5L7"/>
<evidence type="ECO:0000313" key="2">
    <source>
        <dbReference type="EMBL" id="PWJ89320.1"/>
    </source>
</evidence>
<feature type="transmembrane region" description="Helical" evidence="1">
    <location>
        <begin position="336"/>
        <end position="355"/>
    </location>
</feature>
<feature type="transmembrane region" description="Helical" evidence="1">
    <location>
        <begin position="493"/>
        <end position="517"/>
    </location>
</feature>
<comment type="caution">
    <text evidence="2">The sequence shown here is derived from an EMBL/GenBank/DDBJ whole genome shotgun (WGS) entry which is preliminary data.</text>
</comment>
<feature type="transmembrane region" description="Helical" evidence="1">
    <location>
        <begin position="35"/>
        <end position="55"/>
    </location>
</feature>
<dbReference type="Proteomes" id="UP000245921">
    <property type="component" value="Unassembled WGS sequence"/>
</dbReference>
<name>A0AA45C5L7_9BACT</name>
<keyword evidence="1" id="KW-0472">Membrane</keyword>
<sequence>MKAKKLISLISTEINSHYSISKNIYSFKNEKSQRINLIAITVAIIVSIISIIPLYSQILRSYYTVFKTINSPESLLTMASMLSGIIGIIVGMLTITGNLFLSKKNNLLLTLPITQNEIIISKLSTAYLDQIIISTIIILPTFIYYGINEKANIFFYISMIIVYLLSQIFAISLITIVSMITSGIFIKSKNKEFYILIVSFLIIISLFFISYIINQDINSKLISPQDLSNMSKYSESINQGISLYYPPVILISKIFSDNINIIWLFLYILLNISLLYLSILISKPFYFKFLKSNKGHSISNKKYKNSSLKKENSKTIALFKREWNNFMRTPSFSVNGFANILVFPIMLILFTLVFKNSDDQDIKMIQDLIKNAGNYILPIGTILAALSASINGISYSIFSREGTSFGELKIIPASTMQIINSKLIHINVFASVPIIIVTILISYIGSFSFIKILMMFITSFSIVTTLNLIQMIVDTINPNLKWDNPQKAMKGNLNGLFAMLIVFGYCALLSFIGATILKNLSPNLLTIISLILNISISIFLYKLLLNKTQKLLSKD</sequence>
<dbReference type="InterPro" id="IPR031599">
    <property type="entry name" value="ABC_tran_2"/>
</dbReference>
<feature type="transmembrane region" description="Helical" evidence="1">
    <location>
        <begin position="452"/>
        <end position="473"/>
    </location>
</feature>
<protein>
    <submittedName>
        <fullName evidence="2">ABC-2 type transport system permease protein</fullName>
    </submittedName>
</protein>
<accession>A0AA45C5L7</accession>
<feature type="transmembrane region" description="Helical" evidence="1">
    <location>
        <begin position="261"/>
        <end position="281"/>
    </location>
</feature>
<feature type="transmembrane region" description="Helical" evidence="1">
    <location>
        <begin position="75"/>
        <end position="101"/>
    </location>
</feature>
<proteinExistence type="predicted"/>
<dbReference type="EMBL" id="QGGI01000015">
    <property type="protein sequence ID" value="PWJ89320.1"/>
    <property type="molecule type" value="Genomic_DNA"/>
</dbReference>
<reference evidence="2 3" key="1">
    <citation type="submission" date="2018-05" db="EMBL/GenBank/DDBJ databases">
        <title>Genomic Encyclopedia of Type Strains, Phase IV (KMG-IV): sequencing the most valuable type-strain genomes for metagenomic binning, comparative biology and taxonomic classification.</title>
        <authorList>
            <person name="Goeker M."/>
        </authorList>
    </citation>
    <scope>NUCLEOTIDE SEQUENCE [LARGE SCALE GENOMIC DNA]</scope>
    <source>
        <strain evidence="2 3">DSM 24906</strain>
    </source>
</reference>
<gene>
    <name evidence="2" type="ORF">C7380_11546</name>
</gene>
<evidence type="ECO:0000313" key="3">
    <source>
        <dbReference type="Proteomes" id="UP000245921"/>
    </source>
</evidence>
<feature type="transmembrane region" description="Helical" evidence="1">
    <location>
        <begin position="193"/>
        <end position="213"/>
    </location>
</feature>
<feature type="transmembrane region" description="Helical" evidence="1">
    <location>
        <begin position="375"/>
        <end position="398"/>
    </location>
</feature>
<organism evidence="2 3">
    <name type="scientific">Oceanotoga teriensis</name>
    <dbReference type="NCBI Taxonomy" id="515440"/>
    <lineage>
        <taxon>Bacteria</taxon>
        <taxon>Thermotogati</taxon>
        <taxon>Thermotogota</taxon>
        <taxon>Thermotogae</taxon>
        <taxon>Petrotogales</taxon>
        <taxon>Petrotogaceae</taxon>
        <taxon>Oceanotoga</taxon>
    </lineage>
</organism>